<keyword evidence="7 9" id="KW-0665">Pyrimidine biosynthesis</keyword>
<dbReference type="Gene3D" id="3.40.50.300">
    <property type="entry name" value="P-loop containing nucleotide triphosphate hydrolases"/>
    <property type="match status" value="1"/>
</dbReference>
<feature type="domain" description="Glutamine amidotransferase" evidence="11">
    <location>
        <begin position="322"/>
        <end position="506"/>
    </location>
</feature>
<evidence type="ECO:0000256" key="3">
    <source>
        <dbReference type="ARBA" id="ARBA00022598"/>
    </source>
</evidence>
<evidence type="ECO:0000259" key="12">
    <source>
        <dbReference type="Pfam" id="PF06418"/>
    </source>
</evidence>
<comment type="catalytic activity">
    <reaction evidence="8 9">
        <text>UTP + L-glutamine + ATP + H2O = CTP + L-glutamate + ADP + phosphate + 2 H(+)</text>
        <dbReference type="Rhea" id="RHEA:26426"/>
        <dbReference type="ChEBI" id="CHEBI:15377"/>
        <dbReference type="ChEBI" id="CHEBI:15378"/>
        <dbReference type="ChEBI" id="CHEBI:29985"/>
        <dbReference type="ChEBI" id="CHEBI:30616"/>
        <dbReference type="ChEBI" id="CHEBI:37563"/>
        <dbReference type="ChEBI" id="CHEBI:43474"/>
        <dbReference type="ChEBI" id="CHEBI:46398"/>
        <dbReference type="ChEBI" id="CHEBI:58359"/>
        <dbReference type="ChEBI" id="CHEBI:456216"/>
        <dbReference type="EC" id="6.3.4.2"/>
    </reaction>
</comment>
<dbReference type="AlphaFoldDB" id="G0QTI5"/>
<evidence type="ECO:0000256" key="4">
    <source>
        <dbReference type="ARBA" id="ARBA00022741"/>
    </source>
</evidence>
<keyword evidence="10" id="KW-0812">Transmembrane</keyword>
<dbReference type="InterPro" id="IPR033828">
    <property type="entry name" value="GATase1_CTP_Synthase"/>
</dbReference>
<evidence type="ECO:0000313" key="14">
    <source>
        <dbReference type="Proteomes" id="UP000008983"/>
    </source>
</evidence>
<keyword evidence="14" id="KW-1185">Reference proteome</keyword>
<sequence>MVMQKQQKFIVVCGGVASGIGKGITIASLAALLKHTGFGVSLIKIDPYLNKDAGLMSPFEHGEVYILDDGGEVDLDLGNYERFLGINFTSKHNITSGKIYSSVIEKERQGYYKGSIVKFLPHATEEIKKQILEASQIPIDSSEKPPEIVLLELGGTVGDLESIFFQESIRQLQLDYGKENICIILVSYALKIDNSGYKTAPINNSIKALNFAGLNPDLVILRSQEQIDDEFKQTIAKDANIQSYQVINVPNLQFQFEVSLKLNEQLTIPIILQRLQLPIVKTSIYYFQKMTKYCREIIFTEKTKTKLIKIGFVGKYVEYQTDPYYSVTKAFEAASFEVSCRYQILWINPKILEQQLPEDASQNDKDIHKMHWEQLKQADGIFIAGGYGYMGFQGKILAAQYARENNIPCYGVCFGFQAMAVEFARNVIGILDAQTEEFKNDYASENFVIKLLPDTSLNKLGGTMRLGKKKTNIYDHNSLAYKIYGSNEIQERHRHRYEFNEQYIKQYEEKGYIFPGFQDSTPRRYSVIKYIQINIQIHINIYIYINIYIVF</sequence>
<comment type="similarity">
    <text evidence="2 9">Belongs to the CTP synthase family.</text>
</comment>
<evidence type="ECO:0000256" key="7">
    <source>
        <dbReference type="ARBA" id="ARBA00022975"/>
    </source>
</evidence>
<dbReference type="NCBIfam" id="NF003792">
    <property type="entry name" value="PRK05380.1"/>
    <property type="match status" value="1"/>
</dbReference>
<evidence type="ECO:0000256" key="8">
    <source>
        <dbReference type="ARBA" id="ARBA00047781"/>
    </source>
</evidence>
<dbReference type="EC" id="6.3.4.2" evidence="9"/>
<feature type="domain" description="CTP synthase N-terminal" evidence="12">
    <location>
        <begin position="8"/>
        <end position="277"/>
    </location>
</feature>
<dbReference type="GO" id="GO:0042802">
    <property type="term" value="F:identical protein binding"/>
    <property type="evidence" value="ECO:0007669"/>
    <property type="project" value="TreeGrafter"/>
</dbReference>
<dbReference type="Pfam" id="PF06418">
    <property type="entry name" value="CTP_synth_N"/>
    <property type="match status" value="1"/>
</dbReference>
<dbReference type="Pfam" id="PF00117">
    <property type="entry name" value="GATase"/>
    <property type="match status" value="1"/>
</dbReference>
<dbReference type="OMA" id="FFEVADC"/>
<evidence type="ECO:0000256" key="5">
    <source>
        <dbReference type="ARBA" id="ARBA00022840"/>
    </source>
</evidence>
<evidence type="ECO:0000259" key="11">
    <source>
        <dbReference type="Pfam" id="PF00117"/>
    </source>
</evidence>
<dbReference type="SUPFAM" id="SSF52540">
    <property type="entry name" value="P-loop containing nucleoside triphosphate hydrolases"/>
    <property type="match status" value="1"/>
</dbReference>
<dbReference type="InterPro" id="IPR027417">
    <property type="entry name" value="P-loop_NTPase"/>
</dbReference>
<dbReference type="InterPro" id="IPR017456">
    <property type="entry name" value="CTP_synthase_N"/>
</dbReference>
<dbReference type="GeneID" id="14907614"/>
<gene>
    <name evidence="13" type="ORF">IMG5_108830</name>
</gene>
<dbReference type="GO" id="GO:0005524">
    <property type="term" value="F:ATP binding"/>
    <property type="evidence" value="ECO:0007669"/>
    <property type="project" value="UniProtKB-KW"/>
</dbReference>
<dbReference type="EMBL" id="GL983858">
    <property type="protein sequence ID" value="EGR31470.1"/>
    <property type="molecule type" value="Genomic_DNA"/>
</dbReference>
<evidence type="ECO:0000313" key="13">
    <source>
        <dbReference type="EMBL" id="EGR31470.1"/>
    </source>
</evidence>
<keyword evidence="5 9" id="KW-0067">ATP-binding</keyword>
<dbReference type="Proteomes" id="UP000008983">
    <property type="component" value="Unassembled WGS sequence"/>
</dbReference>
<dbReference type="GO" id="GO:0019856">
    <property type="term" value="P:pyrimidine nucleobase biosynthetic process"/>
    <property type="evidence" value="ECO:0007669"/>
    <property type="project" value="TreeGrafter"/>
</dbReference>
<dbReference type="SUPFAM" id="SSF52317">
    <property type="entry name" value="Class I glutamine amidotransferase-like"/>
    <property type="match status" value="1"/>
</dbReference>
<evidence type="ECO:0000256" key="2">
    <source>
        <dbReference type="ARBA" id="ARBA00007533"/>
    </source>
</evidence>
<name>G0QTI5_ICHMU</name>
<comment type="function">
    <text evidence="9">Catalyzes the ATP-dependent amination of UTP to CTP with either L-glutamine or ammonia as the source of nitrogen.</text>
</comment>
<dbReference type="NCBIfam" id="TIGR00337">
    <property type="entry name" value="PyrG"/>
    <property type="match status" value="1"/>
</dbReference>
<keyword evidence="10" id="KW-0472">Membrane</keyword>
<dbReference type="InParanoid" id="G0QTI5"/>
<keyword evidence="3 9" id="KW-0436">Ligase</keyword>
<dbReference type="STRING" id="857967.G0QTI5"/>
<dbReference type="Gene3D" id="3.40.50.880">
    <property type="match status" value="1"/>
</dbReference>
<dbReference type="PANTHER" id="PTHR11550:SF0">
    <property type="entry name" value="CTP SYNTHASE-RELATED"/>
    <property type="match status" value="1"/>
</dbReference>
<reference evidence="13 14" key="1">
    <citation type="submission" date="2011-07" db="EMBL/GenBank/DDBJ databases">
        <authorList>
            <person name="Coyne R."/>
            <person name="Brami D."/>
            <person name="Johnson J."/>
            <person name="Hostetler J."/>
            <person name="Hannick L."/>
            <person name="Clark T."/>
            <person name="Cassidy-Hanley D."/>
            <person name="Inman J."/>
        </authorList>
    </citation>
    <scope>NUCLEOTIDE SEQUENCE [LARGE SCALE GENOMIC DNA]</scope>
    <source>
        <strain evidence="13 14">G5</strain>
    </source>
</reference>
<organism evidence="13 14">
    <name type="scientific">Ichthyophthirius multifiliis</name>
    <name type="common">White spot disease agent</name>
    <name type="synonym">Ich</name>
    <dbReference type="NCBI Taxonomy" id="5932"/>
    <lineage>
        <taxon>Eukaryota</taxon>
        <taxon>Sar</taxon>
        <taxon>Alveolata</taxon>
        <taxon>Ciliophora</taxon>
        <taxon>Intramacronucleata</taxon>
        <taxon>Oligohymenophorea</taxon>
        <taxon>Hymenostomatida</taxon>
        <taxon>Ophryoglenina</taxon>
        <taxon>Ichthyophthirius</taxon>
    </lineage>
</organism>
<dbReference type="PROSITE" id="PS51273">
    <property type="entry name" value="GATASE_TYPE_1"/>
    <property type="match status" value="1"/>
</dbReference>
<evidence type="ECO:0000256" key="1">
    <source>
        <dbReference type="ARBA" id="ARBA00005171"/>
    </source>
</evidence>
<feature type="transmembrane region" description="Helical" evidence="10">
    <location>
        <begin position="9"/>
        <end position="33"/>
    </location>
</feature>
<dbReference type="OrthoDB" id="1739076at2759"/>
<dbReference type="InterPro" id="IPR029062">
    <property type="entry name" value="Class_I_gatase-like"/>
</dbReference>
<dbReference type="RefSeq" id="XP_004034956.1">
    <property type="nucleotide sequence ID" value="XM_004034908.1"/>
</dbReference>
<keyword evidence="4 9" id="KW-0547">Nucleotide-binding</keyword>
<accession>G0QTI5</accession>
<evidence type="ECO:0000256" key="6">
    <source>
        <dbReference type="ARBA" id="ARBA00022962"/>
    </source>
</evidence>
<dbReference type="GO" id="GO:0044210">
    <property type="term" value="P:'de novo' CTP biosynthetic process"/>
    <property type="evidence" value="ECO:0007669"/>
    <property type="project" value="UniProtKB-UniRule"/>
</dbReference>
<dbReference type="PANTHER" id="PTHR11550">
    <property type="entry name" value="CTP SYNTHASE"/>
    <property type="match status" value="1"/>
</dbReference>
<comment type="pathway">
    <text evidence="1 9">Pyrimidine metabolism; CTP biosynthesis via de novo pathway; CTP from UDP: step 2/2.</text>
</comment>
<protein>
    <recommendedName>
        <fullName evidence="9">CTP synthase</fullName>
        <ecNumber evidence="9">6.3.4.2</ecNumber>
    </recommendedName>
    <alternativeName>
        <fullName evidence="9">UTP--ammonia ligase</fullName>
    </alternativeName>
</protein>
<keyword evidence="10" id="KW-1133">Transmembrane helix</keyword>
<proteinExistence type="inferred from homology"/>
<evidence type="ECO:0000256" key="9">
    <source>
        <dbReference type="RuleBase" id="RU810713"/>
    </source>
</evidence>
<dbReference type="GO" id="GO:0003883">
    <property type="term" value="F:CTP synthase activity"/>
    <property type="evidence" value="ECO:0007669"/>
    <property type="project" value="UniProtKB-UniRule"/>
</dbReference>
<dbReference type="FunCoup" id="G0QTI5">
    <property type="interactions" value="170"/>
</dbReference>
<dbReference type="eggNOG" id="KOG2387">
    <property type="taxonomic scope" value="Eukaryota"/>
</dbReference>
<evidence type="ECO:0000256" key="10">
    <source>
        <dbReference type="SAM" id="Phobius"/>
    </source>
</evidence>
<dbReference type="CDD" id="cd01746">
    <property type="entry name" value="GATase1_CTP_Synthase"/>
    <property type="match status" value="1"/>
</dbReference>
<dbReference type="InterPro" id="IPR017926">
    <property type="entry name" value="GATASE"/>
</dbReference>
<dbReference type="InterPro" id="IPR004468">
    <property type="entry name" value="CTP_synthase"/>
</dbReference>
<dbReference type="UniPathway" id="UPA00159">
    <property type="reaction ID" value="UER00277"/>
</dbReference>
<keyword evidence="6 9" id="KW-0315">Glutamine amidotransferase</keyword>